<proteinExistence type="predicted"/>
<protein>
    <submittedName>
        <fullName evidence="3">Glycopeptide antibiotics resistance protein</fullName>
    </submittedName>
</protein>
<sequence>MLDTTRTLAPSTRPLPTARVPLAAETVLVAAFSTYLTLLTWAIVWKLRLPHVGESLSPVKWVPFAATAVFGPSAPAEVAANFLVFVPLGLLLGVLWPRRAWWSGTLLIAAISTTYEVLQFVLAVGAADITDVIANTTGGAVGLALVACAQTRSRFGAREVLQRAGGFALLVALIVSALAVVSLTP</sequence>
<dbReference type="InterPro" id="IPR053150">
    <property type="entry name" value="Teicoplanin_resist-assoc"/>
</dbReference>
<evidence type="ECO:0000259" key="2">
    <source>
        <dbReference type="Pfam" id="PF04892"/>
    </source>
</evidence>
<evidence type="ECO:0000256" key="1">
    <source>
        <dbReference type="SAM" id="Phobius"/>
    </source>
</evidence>
<keyword evidence="1" id="KW-1133">Transmembrane helix</keyword>
<keyword evidence="1" id="KW-0812">Transmembrane</keyword>
<dbReference type="Pfam" id="PF04892">
    <property type="entry name" value="VanZ"/>
    <property type="match status" value="1"/>
</dbReference>
<keyword evidence="1" id="KW-0472">Membrane</keyword>
<accession>A0A852R0Z3</accession>
<dbReference type="InterPro" id="IPR006976">
    <property type="entry name" value="VanZ-like"/>
</dbReference>
<gene>
    <name evidence="3" type="ORF">BJ960_003196</name>
</gene>
<dbReference type="PANTHER" id="PTHR36834">
    <property type="entry name" value="MEMBRANE PROTEIN-RELATED"/>
    <property type="match status" value="1"/>
</dbReference>
<reference evidence="3 4" key="1">
    <citation type="submission" date="2020-07" db="EMBL/GenBank/DDBJ databases">
        <title>Sequencing the genomes of 1000 actinobacteria strains.</title>
        <authorList>
            <person name="Klenk H.-P."/>
        </authorList>
    </citation>
    <scope>NUCLEOTIDE SEQUENCE [LARGE SCALE GENOMIC DNA]</scope>
    <source>
        <strain evidence="3 4">DSM 17380</strain>
    </source>
</reference>
<dbReference type="PANTHER" id="PTHR36834:SF2">
    <property type="entry name" value="MEMBRANE PROTEIN"/>
    <property type="match status" value="1"/>
</dbReference>
<dbReference type="Proteomes" id="UP000586095">
    <property type="component" value="Unassembled WGS sequence"/>
</dbReference>
<evidence type="ECO:0000313" key="3">
    <source>
        <dbReference type="EMBL" id="NYD28393.1"/>
    </source>
</evidence>
<dbReference type="AlphaFoldDB" id="A0A852R0Z3"/>
<dbReference type="EMBL" id="JACCBD010000001">
    <property type="protein sequence ID" value="NYD28393.1"/>
    <property type="molecule type" value="Genomic_DNA"/>
</dbReference>
<comment type="caution">
    <text evidence="3">The sequence shown here is derived from an EMBL/GenBank/DDBJ whole genome shotgun (WGS) entry which is preliminary data.</text>
</comment>
<name>A0A852R0Z3_9MICO</name>
<evidence type="ECO:0000313" key="4">
    <source>
        <dbReference type="Proteomes" id="UP000586095"/>
    </source>
</evidence>
<dbReference type="RefSeq" id="WP_147429796.1">
    <property type="nucleotide sequence ID" value="NZ_BAAALZ010000004.1"/>
</dbReference>
<feature type="transmembrane region" description="Helical" evidence="1">
    <location>
        <begin position="78"/>
        <end position="97"/>
    </location>
</feature>
<feature type="transmembrane region" description="Helical" evidence="1">
    <location>
        <begin position="164"/>
        <end position="183"/>
    </location>
</feature>
<feature type="transmembrane region" description="Helical" evidence="1">
    <location>
        <begin position="132"/>
        <end position="152"/>
    </location>
</feature>
<feature type="domain" description="VanZ-like" evidence="2">
    <location>
        <begin position="33"/>
        <end position="147"/>
    </location>
</feature>
<feature type="transmembrane region" description="Helical" evidence="1">
    <location>
        <begin position="104"/>
        <end position="126"/>
    </location>
</feature>
<keyword evidence="4" id="KW-1185">Reference proteome</keyword>
<organism evidence="3 4">
    <name type="scientific">Leucobacter aridicollis</name>
    <dbReference type="NCBI Taxonomy" id="283878"/>
    <lineage>
        <taxon>Bacteria</taxon>
        <taxon>Bacillati</taxon>
        <taxon>Actinomycetota</taxon>
        <taxon>Actinomycetes</taxon>
        <taxon>Micrococcales</taxon>
        <taxon>Microbacteriaceae</taxon>
        <taxon>Leucobacter</taxon>
    </lineage>
</organism>
<feature type="transmembrane region" description="Helical" evidence="1">
    <location>
        <begin position="20"/>
        <end position="44"/>
    </location>
</feature>